<dbReference type="EMBL" id="CP111015">
    <property type="protein sequence ID" value="WAR03272.1"/>
    <property type="molecule type" value="Genomic_DNA"/>
</dbReference>
<proteinExistence type="predicted"/>
<protein>
    <submittedName>
        <fullName evidence="2">Uncharacterized protein</fullName>
    </submittedName>
</protein>
<gene>
    <name evidence="2" type="ORF">MAR_009830</name>
</gene>
<dbReference type="Proteomes" id="UP001164746">
    <property type="component" value="Chromosome 4"/>
</dbReference>
<sequence>MRFERVHRMGQKQNQAGRSGAAGSANTKPRSIVGKFCFFGDREQVRSNSRNLSGTNLYVTEQFPLEVAAKRRRLFRRVKEEKQAGRKAWVSYDTLYVDGKQVKEAHRHAKRNSGGVVIYVRNSINEGIKVVKNVHDTMIWIKLDKGFFKIESDIYLVAVYLWGD</sequence>
<evidence type="ECO:0000256" key="1">
    <source>
        <dbReference type="SAM" id="MobiDB-lite"/>
    </source>
</evidence>
<reference evidence="2" key="1">
    <citation type="submission" date="2022-11" db="EMBL/GenBank/DDBJ databases">
        <title>Centuries of genome instability and evolution in soft-shell clam transmissible cancer (bioRxiv).</title>
        <authorList>
            <person name="Hart S.F.M."/>
            <person name="Yonemitsu M.A."/>
            <person name="Giersch R.M."/>
            <person name="Beal B.F."/>
            <person name="Arriagada G."/>
            <person name="Davis B.W."/>
            <person name="Ostrander E.A."/>
            <person name="Goff S.P."/>
            <person name="Metzger M.J."/>
        </authorList>
    </citation>
    <scope>NUCLEOTIDE SEQUENCE</scope>
    <source>
        <strain evidence="2">MELC-2E11</strain>
        <tissue evidence="2">Siphon/mantle</tissue>
    </source>
</reference>
<name>A0ABY7E2V3_MYAAR</name>
<feature type="non-terminal residue" evidence="2">
    <location>
        <position position="1"/>
    </location>
</feature>
<evidence type="ECO:0000313" key="2">
    <source>
        <dbReference type="EMBL" id="WAR03272.1"/>
    </source>
</evidence>
<evidence type="ECO:0000313" key="3">
    <source>
        <dbReference type="Proteomes" id="UP001164746"/>
    </source>
</evidence>
<feature type="region of interest" description="Disordered" evidence="1">
    <location>
        <begin position="1"/>
        <end position="27"/>
    </location>
</feature>
<accession>A0ABY7E2V3</accession>
<keyword evidence="3" id="KW-1185">Reference proteome</keyword>
<organism evidence="2 3">
    <name type="scientific">Mya arenaria</name>
    <name type="common">Soft-shell clam</name>
    <dbReference type="NCBI Taxonomy" id="6604"/>
    <lineage>
        <taxon>Eukaryota</taxon>
        <taxon>Metazoa</taxon>
        <taxon>Spiralia</taxon>
        <taxon>Lophotrochozoa</taxon>
        <taxon>Mollusca</taxon>
        <taxon>Bivalvia</taxon>
        <taxon>Autobranchia</taxon>
        <taxon>Heteroconchia</taxon>
        <taxon>Euheterodonta</taxon>
        <taxon>Imparidentia</taxon>
        <taxon>Neoheterodontei</taxon>
        <taxon>Myida</taxon>
        <taxon>Myoidea</taxon>
        <taxon>Myidae</taxon>
        <taxon>Mya</taxon>
    </lineage>
</organism>